<name>B1FW15_PARG4</name>
<evidence type="ECO:0000313" key="2">
    <source>
        <dbReference type="EMBL" id="EDT11627.1"/>
    </source>
</evidence>
<protein>
    <submittedName>
        <fullName evidence="2">Uncharacterized protein</fullName>
    </submittedName>
</protein>
<feature type="compositionally biased region" description="Polar residues" evidence="1">
    <location>
        <begin position="151"/>
        <end position="162"/>
    </location>
</feature>
<comment type="caution">
    <text evidence="2">The sequence shown here is derived from an EMBL/GenBank/DDBJ whole genome shotgun (WGS) entry which is preliminary data.</text>
</comment>
<reference evidence="2 3" key="1">
    <citation type="submission" date="2008-03" db="EMBL/GenBank/DDBJ databases">
        <title>Sequencing of the draft genome and assembly of Burkholderia graminis C4D1M.</title>
        <authorList>
            <consortium name="US DOE Joint Genome Institute (JGI-PGF)"/>
            <person name="Copeland A."/>
            <person name="Lucas S."/>
            <person name="Lapidus A."/>
            <person name="Glavina del Rio T."/>
            <person name="Dalin E."/>
            <person name="Tice H."/>
            <person name="Bruce D."/>
            <person name="Goodwin L."/>
            <person name="Pitluck S."/>
            <person name="Larimer F."/>
            <person name="Land M.L."/>
            <person name="Hauser L."/>
            <person name="Tiedje J."/>
            <person name="Richardson P."/>
        </authorList>
    </citation>
    <scope>NUCLEOTIDE SEQUENCE [LARGE SCALE GENOMIC DNA]</scope>
    <source>
        <strain evidence="3">ATCC 700544 / DSM 17151 / LMG 18924 / NCIMB 13744 / C4D1M</strain>
    </source>
</reference>
<feature type="compositionally biased region" description="Low complexity" evidence="1">
    <location>
        <begin position="98"/>
        <end position="110"/>
    </location>
</feature>
<gene>
    <name evidence="2" type="ORF">BgramDRAFT_1233</name>
</gene>
<dbReference type="AlphaFoldDB" id="B1FW15"/>
<sequence>MAAATRTFVAERLLFCRLARAARRCRDRSARAFSSAVSGGGALGTGFGCAEAIAMVVAAGVAAVDTTGAADAARRAASEGEADGDAGARDAVDDDTGNDLGDAAATATDGVGAGSPRGAATSAAERTEDTGVGRSTAPIAGTTLGLLTAPDTATGSPSTPSSLLCMKPAYTADATTSADAASTSGSRSRR</sequence>
<keyword evidence="3" id="KW-1185">Reference proteome</keyword>
<evidence type="ECO:0000313" key="3">
    <source>
        <dbReference type="Proteomes" id="UP000005045"/>
    </source>
</evidence>
<organism evidence="2 3">
    <name type="scientific">Paraburkholderia graminis (strain ATCC 700544 / DSM 17151 / LMG 18924 / NCIMB 13744 / C4D1M)</name>
    <dbReference type="NCBI Taxonomy" id="396598"/>
    <lineage>
        <taxon>Bacteria</taxon>
        <taxon>Pseudomonadati</taxon>
        <taxon>Pseudomonadota</taxon>
        <taxon>Betaproteobacteria</taxon>
        <taxon>Burkholderiales</taxon>
        <taxon>Burkholderiaceae</taxon>
        <taxon>Paraburkholderia</taxon>
    </lineage>
</organism>
<accession>B1FW15</accession>
<dbReference type="Proteomes" id="UP000005045">
    <property type="component" value="Unassembled WGS sequence"/>
</dbReference>
<dbReference type="EMBL" id="ABLD01000003">
    <property type="protein sequence ID" value="EDT11627.1"/>
    <property type="molecule type" value="Genomic_DNA"/>
</dbReference>
<feature type="region of interest" description="Disordered" evidence="1">
    <location>
        <begin position="145"/>
        <end position="164"/>
    </location>
</feature>
<evidence type="ECO:0000256" key="1">
    <source>
        <dbReference type="SAM" id="MobiDB-lite"/>
    </source>
</evidence>
<proteinExistence type="predicted"/>
<feature type="region of interest" description="Disordered" evidence="1">
    <location>
        <begin position="171"/>
        <end position="190"/>
    </location>
</feature>
<feature type="region of interest" description="Disordered" evidence="1">
    <location>
        <begin position="75"/>
        <end position="139"/>
    </location>
</feature>